<accession>A0A401IZ74</accession>
<feature type="domain" description="HNH nuclease" evidence="1">
    <location>
        <begin position="33"/>
        <end position="86"/>
    </location>
</feature>
<reference evidence="2 3" key="1">
    <citation type="submission" date="2014-12" db="EMBL/GenBank/DDBJ databases">
        <title>Whole genome sequencing of Sphingobium xenophagum OW59.</title>
        <authorList>
            <person name="Ohta Y."/>
            <person name="Nishi S."/>
            <person name="Hatada Y."/>
        </authorList>
    </citation>
    <scope>NUCLEOTIDE SEQUENCE [LARGE SCALE GENOMIC DNA]</scope>
    <source>
        <strain evidence="2 3">OW59</strain>
    </source>
</reference>
<dbReference type="EMBL" id="BBQY01000001">
    <property type="protein sequence ID" value="GBH29682.1"/>
    <property type="molecule type" value="Genomic_DNA"/>
</dbReference>
<organism evidence="2 3">
    <name type="scientific">Sphingobium xenophagum</name>
    <dbReference type="NCBI Taxonomy" id="121428"/>
    <lineage>
        <taxon>Bacteria</taxon>
        <taxon>Pseudomonadati</taxon>
        <taxon>Pseudomonadota</taxon>
        <taxon>Alphaproteobacteria</taxon>
        <taxon>Sphingomonadales</taxon>
        <taxon>Sphingomonadaceae</taxon>
        <taxon>Sphingobium</taxon>
    </lineage>
</organism>
<keyword evidence="3" id="KW-1185">Reference proteome</keyword>
<dbReference type="Pfam" id="PF01844">
    <property type="entry name" value="HNH"/>
    <property type="match status" value="1"/>
</dbReference>
<evidence type="ECO:0000313" key="2">
    <source>
        <dbReference type="EMBL" id="GBH29682.1"/>
    </source>
</evidence>
<dbReference type="Gene3D" id="1.10.30.50">
    <property type="match status" value="1"/>
</dbReference>
<proteinExistence type="predicted"/>
<dbReference type="InterPro" id="IPR003615">
    <property type="entry name" value="HNH_nuc"/>
</dbReference>
<dbReference type="Proteomes" id="UP000290975">
    <property type="component" value="Unassembled WGS sequence"/>
</dbReference>
<gene>
    <name evidence="2" type="ORF">MBESOW_P0936</name>
</gene>
<protein>
    <submittedName>
        <fullName evidence="2">5-methylcytosine-specific restriction enzyme A</fullName>
    </submittedName>
</protein>
<dbReference type="SMART" id="SM00507">
    <property type="entry name" value="HNHc"/>
    <property type="match status" value="1"/>
</dbReference>
<name>A0A401IZ74_SPHXE</name>
<evidence type="ECO:0000313" key="3">
    <source>
        <dbReference type="Proteomes" id="UP000290975"/>
    </source>
</evidence>
<sequence length="111" mass="12681">MSRNLMSFSAMRKQWDHGGKTTVQRGYGKEHQRIREELKRTVILCEHCTKEGRTAIGCIADHITPLSKGGSADRSNYQWLCQDCADKKDAADRGVTYRPKRQISKDGWPID</sequence>
<evidence type="ECO:0000259" key="1">
    <source>
        <dbReference type="SMART" id="SM00507"/>
    </source>
</evidence>
<dbReference type="AlphaFoldDB" id="A0A401IZ74"/>
<dbReference type="CDD" id="cd00085">
    <property type="entry name" value="HNHc"/>
    <property type="match status" value="1"/>
</dbReference>
<dbReference type="InterPro" id="IPR002711">
    <property type="entry name" value="HNH"/>
</dbReference>
<comment type="caution">
    <text evidence="2">The sequence shown here is derived from an EMBL/GenBank/DDBJ whole genome shotgun (WGS) entry which is preliminary data.</text>
</comment>